<dbReference type="AlphaFoldDB" id="A0A915L6J6"/>
<evidence type="ECO:0000256" key="2">
    <source>
        <dbReference type="ARBA" id="ARBA00022737"/>
    </source>
</evidence>
<dbReference type="GO" id="GO:0005737">
    <property type="term" value="C:cytoplasm"/>
    <property type="evidence" value="ECO:0007669"/>
    <property type="project" value="TreeGrafter"/>
</dbReference>
<keyword evidence="8" id="KW-1185">Reference proteome</keyword>
<accession>A0A915L6J6</accession>
<keyword evidence="3 5" id="KW-0129">CBS domain</keyword>
<evidence type="ECO:0000259" key="7">
    <source>
        <dbReference type="PROSITE" id="PS51371"/>
    </source>
</evidence>
<dbReference type="Proteomes" id="UP000887565">
    <property type="component" value="Unplaced"/>
</dbReference>
<evidence type="ECO:0000256" key="5">
    <source>
        <dbReference type="PROSITE-ProRule" id="PRU00703"/>
    </source>
</evidence>
<dbReference type="GO" id="GO:0031588">
    <property type="term" value="C:nucleotide-activated protein kinase complex"/>
    <property type="evidence" value="ECO:0007669"/>
    <property type="project" value="TreeGrafter"/>
</dbReference>
<evidence type="ECO:0000313" key="8">
    <source>
        <dbReference type="Proteomes" id="UP000887565"/>
    </source>
</evidence>
<comment type="similarity">
    <text evidence="1">Belongs to the 5'-AMP-activated protein kinase gamma subunit family.</text>
</comment>
<protein>
    <submittedName>
        <fullName evidence="9">CBS domain-containing protein</fullName>
    </submittedName>
</protein>
<evidence type="ECO:0000256" key="4">
    <source>
        <dbReference type="ARBA" id="ARBA00025878"/>
    </source>
</evidence>
<dbReference type="GO" id="GO:0016208">
    <property type="term" value="F:AMP binding"/>
    <property type="evidence" value="ECO:0007669"/>
    <property type="project" value="TreeGrafter"/>
</dbReference>
<dbReference type="GO" id="GO:0005634">
    <property type="term" value="C:nucleus"/>
    <property type="evidence" value="ECO:0007669"/>
    <property type="project" value="TreeGrafter"/>
</dbReference>
<name>A0A915L6J6_ROMCU</name>
<feature type="region of interest" description="Disordered" evidence="6">
    <location>
        <begin position="1"/>
        <end position="22"/>
    </location>
</feature>
<dbReference type="PANTHER" id="PTHR13780">
    <property type="entry name" value="AMP-ACTIVATED PROTEIN KINASE, GAMMA REGULATORY SUBUNIT"/>
    <property type="match status" value="1"/>
</dbReference>
<dbReference type="PROSITE" id="PS51371">
    <property type="entry name" value="CBS"/>
    <property type="match status" value="1"/>
</dbReference>
<dbReference type="InterPro" id="IPR050511">
    <property type="entry name" value="AMPK_gamma/SDS23_families"/>
</dbReference>
<dbReference type="InterPro" id="IPR000644">
    <property type="entry name" value="CBS_dom"/>
</dbReference>
<sequence length="156" mass="16805">MGQTLLTLSGGGSNSAHCSGKAVQTPPTFQEVCETPPNFSGSKSNSAHCWEKAGQTPPTFHEIDKLPTPAFLALGVREAGVGTYDDLVCVKIDTPLIECFRRLVSRRLSALPVLDDGDVVVDIYARFDAIAVAAESAYDTLDRPVLEALNRRKKSK</sequence>
<dbReference type="SUPFAM" id="SSF54631">
    <property type="entry name" value="CBS-domain pair"/>
    <property type="match status" value="1"/>
</dbReference>
<dbReference type="PANTHER" id="PTHR13780:SF35">
    <property type="entry name" value="LD22662P"/>
    <property type="match status" value="1"/>
</dbReference>
<organism evidence="8 9">
    <name type="scientific">Romanomermis culicivorax</name>
    <name type="common">Nematode worm</name>
    <dbReference type="NCBI Taxonomy" id="13658"/>
    <lineage>
        <taxon>Eukaryota</taxon>
        <taxon>Metazoa</taxon>
        <taxon>Ecdysozoa</taxon>
        <taxon>Nematoda</taxon>
        <taxon>Enoplea</taxon>
        <taxon>Dorylaimia</taxon>
        <taxon>Mermithida</taxon>
        <taxon>Mermithoidea</taxon>
        <taxon>Mermithidae</taxon>
        <taxon>Romanomermis</taxon>
    </lineage>
</organism>
<proteinExistence type="inferred from homology"/>
<keyword evidence="2" id="KW-0677">Repeat</keyword>
<dbReference type="SMART" id="SM00116">
    <property type="entry name" value="CBS"/>
    <property type="match status" value="1"/>
</dbReference>
<comment type="subunit">
    <text evidence="4">AMPK is a heterotrimer of an alpha catalytic subunit (PRKAA1 or PRKAA2), a beta (PRKAB1 or PRKAB2) and a gamma non-catalytic subunits (PRKAG1, PRKAG2 or PRKAG3). Interacts with FNIP1 and FNIP2.</text>
</comment>
<evidence type="ECO:0000313" key="9">
    <source>
        <dbReference type="WBParaSite" id="nRc.2.0.1.t46143-RA"/>
    </source>
</evidence>
<dbReference type="InterPro" id="IPR046342">
    <property type="entry name" value="CBS_dom_sf"/>
</dbReference>
<dbReference type="GO" id="GO:0019887">
    <property type="term" value="F:protein kinase regulator activity"/>
    <property type="evidence" value="ECO:0007669"/>
    <property type="project" value="TreeGrafter"/>
</dbReference>
<reference evidence="9" key="1">
    <citation type="submission" date="2022-11" db="UniProtKB">
        <authorList>
            <consortium name="WormBaseParasite"/>
        </authorList>
    </citation>
    <scope>IDENTIFICATION</scope>
</reference>
<evidence type="ECO:0000256" key="1">
    <source>
        <dbReference type="ARBA" id="ARBA00006750"/>
    </source>
</evidence>
<dbReference type="WBParaSite" id="nRc.2.0.1.t46143-RA">
    <property type="protein sequence ID" value="nRc.2.0.1.t46143-RA"/>
    <property type="gene ID" value="nRc.2.0.1.g46143"/>
</dbReference>
<evidence type="ECO:0000256" key="6">
    <source>
        <dbReference type="SAM" id="MobiDB-lite"/>
    </source>
</evidence>
<feature type="domain" description="CBS" evidence="7">
    <location>
        <begin position="81"/>
        <end position="140"/>
    </location>
</feature>
<evidence type="ECO:0000256" key="3">
    <source>
        <dbReference type="ARBA" id="ARBA00023122"/>
    </source>
</evidence>
<dbReference type="Pfam" id="PF00571">
    <property type="entry name" value="CBS"/>
    <property type="match status" value="1"/>
</dbReference>
<dbReference type="GO" id="GO:0019901">
    <property type="term" value="F:protein kinase binding"/>
    <property type="evidence" value="ECO:0007669"/>
    <property type="project" value="TreeGrafter"/>
</dbReference>
<dbReference type="Gene3D" id="3.10.580.10">
    <property type="entry name" value="CBS-domain"/>
    <property type="match status" value="1"/>
</dbReference>